<proteinExistence type="predicted"/>
<dbReference type="SUPFAM" id="SSF51430">
    <property type="entry name" value="NAD(P)-linked oxidoreductase"/>
    <property type="match status" value="1"/>
</dbReference>
<organism evidence="3 4">
    <name type="scientific">Streptosporangium minutum</name>
    <dbReference type="NCBI Taxonomy" id="569862"/>
    <lineage>
        <taxon>Bacteria</taxon>
        <taxon>Bacillati</taxon>
        <taxon>Actinomycetota</taxon>
        <taxon>Actinomycetes</taxon>
        <taxon>Streptosporangiales</taxon>
        <taxon>Streptosporangiaceae</taxon>
        <taxon>Streptosporangium</taxon>
    </lineage>
</organism>
<evidence type="ECO:0000313" key="3">
    <source>
        <dbReference type="EMBL" id="OUC97374.1"/>
    </source>
</evidence>
<comment type="caution">
    <text evidence="3">The sequence shown here is derived from an EMBL/GenBank/DDBJ whole genome shotgun (WGS) entry which is preliminary data.</text>
</comment>
<name>A0A243RQV9_9ACTN</name>
<dbReference type="Pfam" id="PF00248">
    <property type="entry name" value="Aldo_ket_red"/>
    <property type="match status" value="1"/>
</dbReference>
<dbReference type="InterPro" id="IPR023210">
    <property type="entry name" value="NADP_OxRdtase_dom"/>
</dbReference>
<dbReference type="InterPro" id="IPR050791">
    <property type="entry name" value="Aldo-Keto_reductase"/>
</dbReference>
<dbReference type="GO" id="GO:0016491">
    <property type="term" value="F:oxidoreductase activity"/>
    <property type="evidence" value="ECO:0007669"/>
    <property type="project" value="UniProtKB-KW"/>
</dbReference>
<sequence length="297" mass="31397">MQTRTIGNVTVSAIGLGAMPMSVAGHMPDEDQSIRTIHAALDAGVTLIDTADAYTPTSAEVGHNERLVAKALDLWGGDRDAVLVATKGGHTRVGDDGWDVNGSRAYIKAACERSLKALGVEAIGLYQHHRPDPAVPYEESVEALRELLDEGKIRMAGISNADSGQIRLADDILGGRLAGVQNEYSPRFRTSEPEIDVCEELGVAFLPWSPLGGMGAASSLGGEHAAFGRVAADHGVSPQRVCLAWELARSPVVIPIPGASRPESVLDSVAAADLTLTEEELALLSRRDRGLRDAPAR</sequence>
<dbReference type="EMBL" id="NGFP01000039">
    <property type="protein sequence ID" value="OUC97374.1"/>
    <property type="molecule type" value="Genomic_DNA"/>
</dbReference>
<dbReference type="Proteomes" id="UP000194761">
    <property type="component" value="Unassembled WGS sequence"/>
</dbReference>
<gene>
    <name evidence="3" type="ORF">CA984_11335</name>
</gene>
<feature type="domain" description="NADP-dependent oxidoreductase" evidence="2">
    <location>
        <begin position="14"/>
        <end position="284"/>
    </location>
</feature>
<dbReference type="RefSeq" id="WP_086571115.1">
    <property type="nucleotide sequence ID" value="NZ_NGFP01000039.1"/>
</dbReference>
<protein>
    <submittedName>
        <fullName evidence="3">Aldo/keto reductase</fullName>
    </submittedName>
</protein>
<dbReference type="InterPro" id="IPR036812">
    <property type="entry name" value="NAD(P)_OxRdtase_dom_sf"/>
</dbReference>
<dbReference type="PANTHER" id="PTHR43625:SF40">
    <property type="entry name" value="ALDO-KETO REDUCTASE YAKC [NADP(+)]"/>
    <property type="match status" value="1"/>
</dbReference>
<dbReference type="Gene3D" id="3.20.20.100">
    <property type="entry name" value="NADP-dependent oxidoreductase domain"/>
    <property type="match status" value="1"/>
</dbReference>
<accession>A0A243RQV9</accession>
<dbReference type="GO" id="GO:0005737">
    <property type="term" value="C:cytoplasm"/>
    <property type="evidence" value="ECO:0007669"/>
    <property type="project" value="TreeGrafter"/>
</dbReference>
<dbReference type="AlphaFoldDB" id="A0A243RQV9"/>
<reference evidence="3 4" key="1">
    <citation type="submission" date="2017-05" db="EMBL/GenBank/DDBJ databases">
        <title>Biotechnological potential of actinobacteria isolated from South African environments.</title>
        <authorList>
            <person name="Le Roes-Hill M."/>
            <person name="Prins A."/>
            <person name="Durrell K.A."/>
        </authorList>
    </citation>
    <scope>NUCLEOTIDE SEQUENCE [LARGE SCALE GENOMIC DNA]</scope>
    <source>
        <strain evidence="3">M26</strain>
    </source>
</reference>
<dbReference type="CDD" id="cd19088">
    <property type="entry name" value="AKR_AKR13B1"/>
    <property type="match status" value="1"/>
</dbReference>
<keyword evidence="1" id="KW-0560">Oxidoreductase</keyword>
<evidence type="ECO:0000313" key="4">
    <source>
        <dbReference type="Proteomes" id="UP000194761"/>
    </source>
</evidence>
<evidence type="ECO:0000256" key="1">
    <source>
        <dbReference type="ARBA" id="ARBA00023002"/>
    </source>
</evidence>
<keyword evidence="4" id="KW-1185">Reference proteome</keyword>
<evidence type="ECO:0000259" key="2">
    <source>
        <dbReference type="Pfam" id="PF00248"/>
    </source>
</evidence>
<dbReference type="PANTHER" id="PTHR43625">
    <property type="entry name" value="AFLATOXIN B1 ALDEHYDE REDUCTASE"/>
    <property type="match status" value="1"/>
</dbReference>